<dbReference type="FunFam" id="3.90.700.10:FF:000002">
    <property type="entry name" value="L-aspartate oxidase"/>
    <property type="match status" value="1"/>
</dbReference>
<keyword evidence="8 12" id="KW-0560">Oxidoreductase</keyword>
<proteinExistence type="inferred from homology"/>
<evidence type="ECO:0000256" key="1">
    <source>
        <dbReference type="ARBA" id="ARBA00001974"/>
    </source>
</evidence>
<keyword evidence="6 12" id="KW-0662">Pyridine nucleotide biosynthesis</keyword>
<comment type="caution">
    <text evidence="15">The sequence shown here is derived from an EMBL/GenBank/DDBJ whole genome shotgun (WGS) entry which is preliminary data.</text>
</comment>
<dbReference type="InterPro" id="IPR005288">
    <property type="entry name" value="NadB"/>
</dbReference>
<dbReference type="NCBIfam" id="TIGR00551">
    <property type="entry name" value="nadB"/>
    <property type="match status" value="1"/>
</dbReference>
<dbReference type="InterPro" id="IPR003953">
    <property type="entry name" value="FAD-dep_OxRdtase_2_FAD-bd"/>
</dbReference>
<evidence type="ECO:0000256" key="8">
    <source>
        <dbReference type="ARBA" id="ARBA00023002"/>
    </source>
</evidence>
<dbReference type="SUPFAM" id="SSF51905">
    <property type="entry name" value="FAD/NAD(P)-binding domain"/>
    <property type="match status" value="1"/>
</dbReference>
<dbReference type="Gene3D" id="3.50.50.60">
    <property type="entry name" value="FAD/NAD(P)-binding domain"/>
    <property type="match status" value="1"/>
</dbReference>
<dbReference type="EMBL" id="QVQT01000006">
    <property type="protein sequence ID" value="RFU15465.1"/>
    <property type="molecule type" value="Genomic_DNA"/>
</dbReference>
<keyword evidence="16" id="KW-1185">Reference proteome</keyword>
<dbReference type="OrthoDB" id="9806724at2"/>
<dbReference type="Gene3D" id="3.90.700.10">
    <property type="entry name" value="Succinate dehydrogenase/fumarate reductase flavoprotein, catalytic domain"/>
    <property type="match status" value="1"/>
</dbReference>
<evidence type="ECO:0000256" key="6">
    <source>
        <dbReference type="ARBA" id="ARBA00022642"/>
    </source>
</evidence>
<sequence>MAGVEETDFIVVGAGIAGLRAAIGLSAAGRVLVVTKEALDESNTHYAQGGIAVAMGGDEDVALHLEDTMNAGDGLVNREAARVLVEEGPRRVDELLAWGTGFDREAGELMRTREGAHSRNRILHANGDATGAEIGHSLLRRARSEERITLREWTPTVDLLAGDGEVSGVTLLRPDGSQYAVCARAVLLASGGAGQVYSDTTNPAVATGDGIAMAYRAGAEISDMEFYQFHPTALSLPGVARFLISEALRGEGAYLINDRGERFMERYHPLLELAPRDVVARAITREGMGPDGEQRPVYLDMRHVTGIDPVKRFPGISRFLAQHGLELRRDRIPVRPAAHYLMGGVRSDMNGGTSLRRLYAAGEVACTGVHGANRLASNSLLEGLVFGARAAEAMQAEAAIAAGVAVEIREDTLPKTDVTALRQRLQRTMWEKAGLLREGDGLREAMRELETLSGDAPKDAGRPALELRNLQRVGELIVRSALAREESRGAHYRNDFPKRDDLRFARHSVTKAGQGTGFRA</sequence>
<dbReference type="PANTHER" id="PTHR42716">
    <property type="entry name" value="L-ASPARTATE OXIDASE"/>
    <property type="match status" value="1"/>
</dbReference>
<evidence type="ECO:0000256" key="7">
    <source>
        <dbReference type="ARBA" id="ARBA00022827"/>
    </source>
</evidence>
<evidence type="ECO:0000256" key="12">
    <source>
        <dbReference type="RuleBase" id="RU362049"/>
    </source>
</evidence>
<comment type="catalytic activity">
    <reaction evidence="9">
        <text>L-aspartate + O2 = iminosuccinate + H2O2</text>
        <dbReference type="Rhea" id="RHEA:25876"/>
        <dbReference type="ChEBI" id="CHEBI:15379"/>
        <dbReference type="ChEBI" id="CHEBI:16240"/>
        <dbReference type="ChEBI" id="CHEBI:29991"/>
        <dbReference type="ChEBI" id="CHEBI:77875"/>
        <dbReference type="EC" id="1.4.3.16"/>
    </reaction>
    <physiologicalReaction direction="left-to-right" evidence="9">
        <dbReference type="Rhea" id="RHEA:25877"/>
    </physiologicalReaction>
</comment>
<evidence type="ECO:0000256" key="3">
    <source>
        <dbReference type="ARBA" id="ARBA00008562"/>
    </source>
</evidence>
<dbReference type="PANTHER" id="PTHR42716:SF2">
    <property type="entry name" value="L-ASPARTATE OXIDASE, CHLOROPLASTIC"/>
    <property type="match status" value="1"/>
</dbReference>
<keyword evidence="7 12" id="KW-0274">FAD</keyword>
<dbReference type="UniPathway" id="UPA00253">
    <property type="reaction ID" value="UER00326"/>
</dbReference>
<feature type="active site" description="Proton acceptor" evidence="11">
    <location>
        <position position="276"/>
    </location>
</feature>
<dbReference type="Proteomes" id="UP000264702">
    <property type="component" value="Unassembled WGS sequence"/>
</dbReference>
<dbReference type="InterPro" id="IPR027477">
    <property type="entry name" value="Succ_DH/fumarate_Rdtase_cat_sf"/>
</dbReference>
<evidence type="ECO:0000313" key="16">
    <source>
        <dbReference type="Proteomes" id="UP000264702"/>
    </source>
</evidence>
<protein>
    <recommendedName>
        <fullName evidence="4 10">L-aspartate oxidase</fullName>
        <ecNumber evidence="4 10">1.4.3.16</ecNumber>
    </recommendedName>
</protein>
<dbReference type="PRINTS" id="PR00368">
    <property type="entry name" value="FADPNR"/>
</dbReference>
<accession>A0A372IKS0</accession>
<organism evidence="15 16">
    <name type="scientific">Paracidobacterium acidisoli</name>
    <dbReference type="NCBI Taxonomy" id="2303751"/>
    <lineage>
        <taxon>Bacteria</taxon>
        <taxon>Pseudomonadati</taxon>
        <taxon>Acidobacteriota</taxon>
        <taxon>Terriglobia</taxon>
        <taxon>Terriglobales</taxon>
        <taxon>Acidobacteriaceae</taxon>
        <taxon>Paracidobacterium</taxon>
    </lineage>
</organism>
<name>A0A372IKS0_9BACT</name>
<evidence type="ECO:0000256" key="4">
    <source>
        <dbReference type="ARBA" id="ARBA00012173"/>
    </source>
</evidence>
<comment type="subcellular location">
    <subcellularLocation>
        <location evidence="12">Cytoplasm</location>
    </subcellularLocation>
</comment>
<dbReference type="GO" id="GO:0034628">
    <property type="term" value="P:'de novo' NAD+ biosynthetic process from L-aspartate"/>
    <property type="evidence" value="ECO:0007669"/>
    <property type="project" value="TreeGrafter"/>
</dbReference>
<dbReference type="GO" id="GO:0005737">
    <property type="term" value="C:cytoplasm"/>
    <property type="evidence" value="ECO:0007669"/>
    <property type="project" value="UniProtKB-SubCell"/>
</dbReference>
<evidence type="ECO:0000259" key="14">
    <source>
        <dbReference type="Pfam" id="PF02910"/>
    </source>
</evidence>
<evidence type="ECO:0000256" key="10">
    <source>
        <dbReference type="NCBIfam" id="TIGR00551"/>
    </source>
</evidence>
<evidence type="ECO:0000256" key="11">
    <source>
        <dbReference type="PIRSR" id="PIRSR000171-1"/>
    </source>
</evidence>
<feature type="domain" description="FAD-dependent oxidoreductase 2 FAD-binding" evidence="13">
    <location>
        <begin position="8"/>
        <end position="380"/>
    </location>
</feature>
<evidence type="ECO:0000259" key="13">
    <source>
        <dbReference type="Pfam" id="PF00890"/>
    </source>
</evidence>
<dbReference type="GO" id="GO:0008734">
    <property type="term" value="F:L-aspartate oxidase activity"/>
    <property type="evidence" value="ECO:0007669"/>
    <property type="project" value="UniProtKB-UniRule"/>
</dbReference>
<comment type="pathway">
    <text evidence="2 12">Cofactor biosynthesis; NAD(+) biosynthesis; iminoaspartate from L-aspartate (oxidase route): step 1/1.</text>
</comment>
<dbReference type="EC" id="1.4.3.16" evidence="4 10"/>
<dbReference type="InterPro" id="IPR037099">
    <property type="entry name" value="Fum_R/Succ_DH_flav-like_C_sf"/>
</dbReference>
<evidence type="ECO:0000256" key="9">
    <source>
        <dbReference type="ARBA" id="ARBA00048305"/>
    </source>
</evidence>
<dbReference type="SUPFAM" id="SSF56425">
    <property type="entry name" value="Succinate dehydrogenase/fumarate reductase flavoprotein, catalytic domain"/>
    <property type="match status" value="1"/>
</dbReference>
<feature type="domain" description="Fumarate reductase/succinate dehydrogenase flavoprotein-like C-terminal" evidence="14">
    <location>
        <begin position="422"/>
        <end position="511"/>
    </location>
</feature>
<dbReference type="SUPFAM" id="SSF46977">
    <property type="entry name" value="Succinate dehydrogenase/fumarate reductase flavoprotein C-terminal domain"/>
    <property type="match status" value="1"/>
</dbReference>
<evidence type="ECO:0000256" key="5">
    <source>
        <dbReference type="ARBA" id="ARBA00022630"/>
    </source>
</evidence>
<comment type="similarity">
    <text evidence="3 12">Belongs to the FAD-dependent oxidoreductase 2 family. NadB subfamily.</text>
</comment>
<dbReference type="InterPro" id="IPR015939">
    <property type="entry name" value="Fum_Rdtase/Succ_DH_flav-like_C"/>
</dbReference>
<comment type="cofactor">
    <cofactor evidence="1 12">
        <name>FAD</name>
        <dbReference type="ChEBI" id="CHEBI:57692"/>
    </cofactor>
</comment>
<dbReference type="AlphaFoldDB" id="A0A372IKS0"/>
<gene>
    <name evidence="15" type="primary">nadB</name>
    <name evidence="15" type="ORF">D0Y96_17570</name>
</gene>
<dbReference type="Pfam" id="PF02910">
    <property type="entry name" value="Succ_DH_flav_C"/>
    <property type="match status" value="1"/>
</dbReference>
<reference evidence="15 16" key="1">
    <citation type="submission" date="2018-08" db="EMBL/GenBank/DDBJ databases">
        <title>Acidipila sp. 4G-K13, an acidobacterium isolated from forest soil.</title>
        <authorList>
            <person name="Gao Z.-H."/>
            <person name="Qiu L.-H."/>
        </authorList>
    </citation>
    <scope>NUCLEOTIDE SEQUENCE [LARGE SCALE GENOMIC DNA]</scope>
    <source>
        <strain evidence="15 16">4G-K13</strain>
    </source>
</reference>
<dbReference type="RefSeq" id="WP_117302482.1">
    <property type="nucleotide sequence ID" value="NZ_QVQT02000006.1"/>
</dbReference>
<evidence type="ECO:0000313" key="15">
    <source>
        <dbReference type="EMBL" id="RFU15465.1"/>
    </source>
</evidence>
<keyword evidence="5 12" id="KW-0285">Flavoprotein</keyword>
<dbReference type="PIRSF" id="PIRSF000171">
    <property type="entry name" value="SDHA_APRA_LASPO"/>
    <property type="match status" value="1"/>
</dbReference>
<evidence type="ECO:0000256" key="2">
    <source>
        <dbReference type="ARBA" id="ARBA00004950"/>
    </source>
</evidence>
<comment type="function">
    <text evidence="12">Catalyzes the oxidation of L-aspartate to iminoaspartate.</text>
</comment>
<dbReference type="InterPro" id="IPR036188">
    <property type="entry name" value="FAD/NAD-bd_sf"/>
</dbReference>
<dbReference type="Pfam" id="PF00890">
    <property type="entry name" value="FAD_binding_2"/>
    <property type="match status" value="1"/>
</dbReference>
<dbReference type="Gene3D" id="1.20.58.100">
    <property type="entry name" value="Fumarate reductase/succinate dehydrogenase flavoprotein-like, C-terminal domain"/>
    <property type="match status" value="1"/>
</dbReference>